<feature type="region of interest" description="Disordered" evidence="1">
    <location>
        <begin position="1"/>
        <end position="84"/>
    </location>
</feature>
<name>A0A8X6R5L1_NEPPI</name>
<dbReference type="EMBL" id="BMAW01119894">
    <property type="protein sequence ID" value="GFT86856.1"/>
    <property type="molecule type" value="Genomic_DNA"/>
</dbReference>
<evidence type="ECO:0000313" key="2">
    <source>
        <dbReference type="EMBL" id="GFS40045.1"/>
    </source>
</evidence>
<evidence type="ECO:0000313" key="3">
    <source>
        <dbReference type="EMBL" id="GFT86856.1"/>
    </source>
</evidence>
<feature type="compositionally biased region" description="Basic and acidic residues" evidence="1">
    <location>
        <begin position="20"/>
        <end position="32"/>
    </location>
</feature>
<evidence type="ECO:0000256" key="1">
    <source>
        <dbReference type="SAM" id="MobiDB-lite"/>
    </source>
</evidence>
<dbReference type="Proteomes" id="UP000887013">
    <property type="component" value="Unassembled WGS sequence"/>
</dbReference>
<dbReference type="AlphaFoldDB" id="A0A8X6R5L1"/>
<dbReference type="EMBL" id="BMAW01043560">
    <property type="protein sequence ID" value="GFS40045.1"/>
    <property type="molecule type" value="Genomic_DNA"/>
</dbReference>
<feature type="non-terminal residue" evidence="4">
    <location>
        <position position="1"/>
    </location>
</feature>
<accession>A0A8X6R5L1</accession>
<reference evidence="4" key="1">
    <citation type="submission" date="2020-08" db="EMBL/GenBank/DDBJ databases">
        <title>Multicomponent nature underlies the extraordinary mechanical properties of spider dragline silk.</title>
        <authorList>
            <person name="Kono N."/>
            <person name="Nakamura H."/>
            <person name="Mori M."/>
            <person name="Yoshida Y."/>
            <person name="Ohtoshi R."/>
            <person name="Malay A.D."/>
            <person name="Moran D.A.P."/>
            <person name="Tomita M."/>
            <person name="Numata K."/>
            <person name="Arakawa K."/>
        </authorList>
    </citation>
    <scope>NUCLEOTIDE SEQUENCE</scope>
</reference>
<feature type="compositionally biased region" description="Basic residues" evidence="1">
    <location>
        <begin position="36"/>
        <end position="46"/>
    </location>
</feature>
<protein>
    <submittedName>
        <fullName evidence="4">Uncharacterized protein</fullName>
    </submittedName>
</protein>
<dbReference type="EMBL" id="BMAW01041023">
    <property type="protein sequence ID" value="GFU62041.1"/>
    <property type="molecule type" value="Genomic_DNA"/>
</dbReference>
<sequence length="84" mass="9449">IFVFKKSKTSSSKTEQQTEEGVRHTNDQKEPQGGRLGRRRGLHRERHFSENRLQVGRRRTLLGKAPEGGREAMLLGGSGGDHPQ</sequence>
<gene>
    <name evidence="4" type="ORF">NPIL_112391</name>
    <name evidence="2" type="ORF">NPIL_682501</name>
    <name evidence="3" type="ORF">NPIL_704251</name>
</gene>
<keyword evidence="5" id="KW-1185">Reference proteome</keyword>
<organism evidence="4 5">
    <name type="scientific">Nephila pilipes</name>
    <name type="common">Giant wood spider</name>
    <name type="synonym">Nephila maculata</name>
    <dbReference type="NCBI Taxonomy" id="299642"/>
    <lineage>
        <taxon>Eukaryota</taxon>
        <taxon>Metazoa</taxon>
        <taxon>Ecdysozoa</taxon>
        <taxon>Arthropoda</taxon>
        <taxon>Chelicerata</taxon>
        <taxon>Arachnida</taxon>
        <taxon>Araneae</taxon>
        <taxon>Araneomorphae</taxon>
        <taxon>Entelegynae</taxon>
        <taxon>Araneoidea</taxon>
        <taxon>Nephilidae</taxon>
        <taxon>Nephila</taxon>
    </lineage>
</organism>
<comment type="caution">
    <text evidence="4">The sequence shown here is derived from an EMBL/GenBank/DDBJ whole genome shotgun (WGS) entry which is preliminary data.</text>
</comment>
<proteinExistence type="predicted"/>
<evidence type="ECO:0000313" key="5">
    <source>
        <dbReference type="Proteomes" id="UP000887013"/>
    </source>
</evidence>
<evidence type="ECO:0000313" key="4">
    <source>
        <dbReference type="EMBL" id="GFU62041.1"/>
    </source>
</evidence>